<evidence type="ECO:0000313" key="1">
    <source>
        <dbReference type="Ensembl" id="ENSLBEP00000024254.1"/>
    </source>
</evidence>
<protein>
    <submittedName>
        <fullName evidence="1">Uncharacterized protein</fullName>
    </submittedName>
</protein>
<accession>A0A3Q3FY09</accession>
<reference evidence="1" key="2">
    <citation type="submission" date="2025-09" db="UniProtKB">
        <authorList>
            <consortium name="Ensembl"/>
        </authorList>
    </citation>
    <scope>IDENTIFICATION</scope>
</reference>
<sequence>IIFQKERKPRHTHKYTLPLSGSHFLSPLAFTFFPLHSDFSSLLIFGLFFPSTRGSPWQCAGAGNRKWVSGSAQATGSSWLRSGCNLTPRAAQHTPAGLLTIDA</sequence>
<reference evidence="1" key="1">
    <citation type="submission" date="2025-08" db="UniProtKB">
        <authorList>
            <consortium name="Ensembl"/>
        </authorList>
    </citation>
    <scope>IDENTIFICATION</scope>
</reference>
<dbReference type="InParanoid" id="A0A3Q3FY09"/>
<dbReference type="AlphaFoldDB" id="A0A3Q3FY09"/>
<dbReference type="Proteomes" id="UP000261660">
    <property type="component" value="Unplaced"/>
</dbReference>
<keyword evidence="2" id="KW-1185">Reference proteome</keyword>
<organism evidence="1 2">
    <name type="scientific">Labrus bergylta</name>
    <name type="common">ballan wrasse</name>
    <dbReference type="NCBI Taxonomy" id="56723"/>
    <lineage>
        <taxon>Eukaryota</taxon>
        <taxon>Metazoa</taxon>
        <taxon>Chordata</taxon>
        <taxon>Craniata</taxon>
        <taxon>Vertebrata</taxon>
        <taxon>Euteleostomi</taxon>
        <taxon>Actinopterygii</taxon>
        <taxon>Neopterygii</taxon>
        <taxon>Teleostei</taxon>
        <taxon>Neoteleostei</taxon>
        <taxon>Acanthomorphata</taxon>
        <taxon>Eupercaria</taxon>
        <taxon>Labriformes</taxon>
        <taxon>Labridae</taxon>
        <taxon>Labrus</taxon>
    </lineage>
</organism>
<proteinExistence type="predicted"/>
<dbReference type="Ensembl" id="ENSLBET00000025508.1">
    <property type="protein sequence ID" value="ENSLBEP00000024254.1"/>
    <property type="gene ID" value="ENSLBEG00000018587.1"/>
</dbReference>
<name>A0A3Q3FY09_9LABR</name>
<evidence type="ECO:0000313" key="2">
    <source>
        <dbReference type="Proteomes" id="UP000261660"/>
    </source>
</evidence>